<dbReference type="Proteomes" id="UP000747110">
    <property type="component" value="Unassembled WGS sequence"/>
</dbReference>
<feature type="compositionally biased region" description="Low complexity" evidence="1">
    <location>
        <begin position="280"/>
        <end position="292"/>
    </location>
</feature>
<feature type="region of interest" description="Disordered" evidence="1">
    <location>
        <begin position="97"/>
        <end position="127"/>
    </location>
</feature>
<organism evidence="2 3">
    <name type="scientific">Volvox reticuliferus</name>
    <dbReference type="NCBI Taxonomy" id="1737510"/>
    <lineage>
        <taxon>Eukaryota</taxon>
        <taxon>Viridiplantae</taxon>
        <taxon>Chlorophyta</taxon>
        <taxon>core chlorophytes</taxon>
        <taxon>Chlorophyceae</taxon>
        <taxon>CS clade</taxon>
        <taxon>Chlamydomonadales</taxon>
        <taxon>Volvocaceae</taxon>
        <taxon>Volvox</taxon>
    </lineage>
</organism>
<reference evidence="2" key="1">
    <citation type="journal article" date="2021" name="Proc. Natl. Acad. Sci. U.S.A.">
        <title>Three genomes in the algal genus Volvox reveal the fate of a haploid sex-determining region after a transition to homothallism.</title>
        <authorList>
            <person name="Yamamoto K."/>
            <person name="Hamaji T."/>
            <person name="Kawai-Toyooka H."/>
            <person name="Matsuzaki R."/>
            <person name="Takahashi F."/>
            <person name="Nishimura Y."/>
            <person name="Kawachi M."/>
            <person name="Noguchi H."/>
            <person name="Minakuchi Y."/>
            <person name="Umen J.G."/>
            <person name="Toyoda A."/>
            <person name="Nozaki H."/>
        </authorList>
    </citation>
    <scope>NUCLEOTIDE SEQUENCE</scope>
    <source>
        <strain evidence="2">NIES-3786</strain>
    </source>
</reference>
<accession>A0A8J4CYI5</accession>
<feature type="compositionally biased region" description="Polar residues" evidence="1">
    <location>
        <begin position="835"/>
        <end position="851"/>
    </location>
</feature>
<gene>
    <name evidence="2" type="ORF">Vretifemale_16077</name>
</gene>
<evidence type="ECO:0000313" key="3">
    <source>
        <dbReference type="Proteomes" id="UP000747110"/>
    </source>
</evidence>
<feature type="compositionally biased region" description="Polar residues" evidence="1">
    <location>
        <begin position="357"/>
        <end position="367"/>
    </location>
</feature>
<dbReference type="AlphaFoldDB" id="A0A8J4CYI5"/>
<feature type="region of interest" description="Disordered" evidence="1">
    <location>
        <begin position="772"/>
        <end position="792"/>
    </location>
</feature>
<feature type="non-terminal residue" evidence="2">
    <location>
        <position position="1"/>
    </location>
</feature>
<feature type="region of interest" description="Disordered" evidence="1">
    <location>
        <begin position="816"/>
        <end position="881"/>
    </location>
</feature>
<comment type="caution">
    <text evidence="2">The sequence shown here is derived from an EMBL/GenBank/DDBJ whole genome shotgun (WGS) entry which is preliminary data.</text>
</comment>
<feature type="region of interest" description="Disordered" evidence="1">
    <location>
        <begin position="206"/>
        <end position="234"/>
    </location>
</feature>
<evidence type="ECO:0000256" key="1">
    <source>
        <dbReference type="SAM" id="MobiDB-lite"/>
    </source>
</evidence>
<feature type="region of interest" description="Disordered" evidence="1">
    <location>
        <begin position="916"/>
        <end position="942"/>
    </location>
</feature>
<feature type="compositionally biased region" description="Gly residues" evidence="1">
    <location>
        <begin position="483"/>
        <end position="500"/>
    </location>
</feature>
<proteinExistence type="predicted"/>
<feature type="compositionally biased region" description="Low complexity" evidence="1">
    <location>
        <begin position="816"/>
        <end position="827"/>
    </location>
</feature>
<feature type="region of interest" description="Disordered" evidence="1">
    <location>
        <begin position="263"/>
        <end position="391"/>
    </location>
</feature>
<sequence length="979" mass="95325">MQIELPRCKLPYAFPGRKISSAKGHCVSTDDELLGFDVPRRRRTTCTTRPREISAVDLWFLPSSKNSTRNSSPVVEPDDEDEEALIAEALLKIANAASGGTSDRPRGAATVTGPKRNGYSSSYGGGTNGRTNAAGVGTAASWPHNGVDIYGGNGPAKRRRSQELLAGEDDLMATDEADTVHLYDEDMAMHNSPPRGLLAVHEEVAPRHPHHEIPRRGRPTHPSSSGPSGRLTGCTVGSLSAQALANGLSHLVQVDARAPTGTAAAAPRGAAHGPSGRMGSGSAAAATATASSHVNEPIEDSRKPPPPVFLIDGSVPGGIRPLNGARGSAALFGHSSLPGAAPPPPPRVGHRAPPSSEAMQQSASVSTAGGGGGGKPSAQRTTAAAGGAVRSGDPLGQAPGFGVAAAGGDVVVKPEAATGASGTRGSVGSGPVGPAREGASRGATDREKLPTAKLTTGPMGLDRQGSQHDRTSERAAATAAASSGGGSGRAWAGGGGGSGSGAAMDVKMEPESNSAPGSPSGGGGSGLESGGNGANGGGGGGAAAAVNGRQAGDSAATSCRTAQMTGSAAEATASGKTPVLVMPPSATGNPLAELLAAAGGPMGPWSQLAGLLPGATSHWALPSAAAAAVATDLMVKGLAEAAGKGGGGAMSRFQPLSGPPGAVMTQLQLQHQHQTAMMLKAAAVAAGAGGPPGLPGTLAALPPNCLDYLRALQAGGPAAAAAALGAHPLSLQAAAAAAAACNAAPSAAAGTPGAPSGLPLFGSAAGGVNGGAAAAGGSGVPSPPHGPSRVARGVPFRRCAQHVYIAHFIAQQQKGQQQQQQQRLHQQGVSGAAGASSTRHQQQQQRPQISDPSRAGTGSPGEVRDSPSPAEHSGGFCGDLSGGGGGGGGGGCNGARSPNGRCNGNNGTCSNGNGCGGGRSQHPSPAGDTSARSPRVNGIGIAAAKTDVKTDADGAATSAAATLPGTVASVRNGLHGLTQ</sequence>
<protein>
    <submittedName>
        <fullName evidence="2">Uncharacterized protein</fullName>
    </submittedName>
</protein>
<evidence type="ECO:0000313" key="2">
    <source>
        <dbReference type="EMBL" id="GIL88021.1"/>
    </source>
</evidence>
<dbReference type="OrthoDB" id="553258at2759"/>
<dbReference type="EMBL" id="BNCP01000042">
    <property type="protein sequence ID" value="GIL88021.1"/>
    <property type="molecule type" value="Genomic_DNA"/>
</dbReference>
<feature type="region of interest" description="Disordered" evidence="1">
    <location>
        <begin position="417"/>
        <end position="542"/>
    </location>
</feature>
<feature type="compositionally biased region" description="Basic and acidic residues" evidence="1">
    <location>
        <begin position="206"/>
        <end position="215"/>
    </location>
</feature>
<name>A0A8J4CYI5_9CHLO</name>
<keyword evidence="3" id="KW-1185">Reference proteome</keyword>
<feature type="compositionally biased region" description="Gly residues" evidence="1">
    <location>
        <begin position="519"/>
        <end position="542"/>
    </location>
</feature>